<dbReference type="InterPro" id="IPR002789">
    <property type="entry name" value="HerA_central"/>
</dbReference>
<dbReference type="Pfam" id="PF01935">
    <property type="entry name" value="DUF87"/>
    <property type="match status" value="1"/>
</dbReference>
<feature type="region of interest" description="Disordered" evidence="1">
    <location>
        <begin position="264"/>
        <end position="290"/>
    </location>
</feature>
<evidence type="ECO:0000256" key="1">
    <source>
        <dbReference type="SAM" id="MobiDB-lite"/>
    </source>
</evidence>
<organism evidence="3 4">
    <name type="scientific">Lentzea cavernae</name>
    <dbReference type="NCBI Taxonomy" id="2020703"/>
    <lineage>
        <taxon>Bacteria</taxon>
        <taxon>Bacillati</taxon>
        <taxon>Actinomycetota</taxon>
        <taxon>Actinomycetes</taxon>
        <taxon>Pseudonocardiales</taxon>
        <taxon>Pseudonocardiaceae</taxon>
        <taxon>Lentzea</taxon>
    </lineage>
</organism>
<dbReference type="Proteomes" id="UP000605568">
    <property type="component" value="Unassembled WGS sequence"/>
</dbReference>
<protein>
    <recommendedName>
        <fullName evidence="2">Helicase HerA central domain-containing protein</fullName>
    </recommendedName>
</protein>
<reference evidence="4" key="1">
    <citation type="journal article" date="2019" name="Int. J. Syst. Evol. Microbiol.">
        <title>The Global Catalogue of Microorganisms (GCM) 10K type strain sequencing project: providing services to taxonomists for standard genome sequencing and annotation.</title>
        <authorList>
            <consortium name="The Broad Institute Genomics Platform"/>
            <consortium name="The Broad Institute Genome Sequencing Center for Infectious Disease"/>
            <person name="Wu L."/>
            <person name="Ma J."/>
        </authorList>
    </citation>
    <scope>NUCLEOTIDE SEQUENCE [LARGE SCALE GENOMIC DNA]</scope>
    <source>
        <strain evidence="4">CGMCC 4.7367</strain>
    </source>
</reference>
<keyword evidence="4" id="KW-1185">Reference proteome</keyword>
<dbReference type="EMBL" id="BNAR01000005">
    <property type="protein sequence ID" value="GHH42694.1"/>
    <property type="molecule type" value="Genomic_DNA"/>
</dbReference>
<feature type="domain" description="Helicase HerA central" evidence="2">
    <location>
        <begin position="441"/>
        <end position="524"/>
    </location>
</feature>
<dbReference type="Gene3D" id="3.40.50.300">
    <property type="entry name" value="P-loop containing nucleotide triphosphate hydrolases"/>
    <property type="match status" value="2"/>
</dbReference>
<accession>A0ABQ3MER2</accession>
<dbReference type="RefSeq" id="WP_191299443.1">
    <property type="nucleotide sequence ID" value="NZ_BNAR01000005.1"/>
</dbReference>
<name>A0ABQ3MER2_9PSEU</name>
<evidence type="ECO:0000259" key="2">
    <source>
        <dbReference type="Pfam" id="PF01935"/>
    </source>
</evidence>
<dbReference type="SUPFAM" id="SSF52540">
    <property type="entry name" value="P-loop containing nucleoside triphosphate hydrolases"/>
    <property type="match status" value="1"/>
</dbReference>
<dbReference type="PANTHER" id="PTHR30121:SF11">
    <property type="entry name" value="AAA+ ATPASE DOMAIN-CONTAINING PROTEIN"/>
    <property type="match status" value="1"/>
</dbReference>
<comment type="caution">
    <text evidence="3">The sequence shown here is derived from an EMBL/GenBank/DDBJ whole genome shotgun (WGS) entry which is preliminary data.</text>
</comment>
<evidence type="ECO:0000313" key="4">
    <source>
        <dbReference type="Proteomes" id="UP000605568"/>
    </source>
</evidence>
<dbReference type="InterPro" id="IPR051162">
    <property type="entry name" value="T4SS_component"/>
</dbReference>
<dbReference type="PANTHER" id="PTHR30121">
    <property type="entry name" value="UNCHARACTERIZED PROTEIN YJGR-RELATED"/>
    <property type="match status" value="1"/>
</dbReference>
<evidence type="ECO:0000313" key="3">
    <source>
        <dbReference type="EMBL" id="GHH42694.1"/>
    </source>
</evidence>
<dbReference type="InterPro" id="IPR027417">
    <property type="entry name" value="P-loop_NTPase"/>
</dbReference>
<sequence>MTEPATVVSPVVLAALERRHLDGFPSGRWRLGPDVHDPARPVLYEITGMSAVSGDLAGAVSAMHQPGHRLVLVWQGTGGRNRVFAGVRRLPEAPSTEDHLAMLLGVLRAHVPGLEAAGPHRLSGTELPGLADAVSGANATAVMTGVPALLQTGGLERLADAAGGRDHVVMVVAEPVPAAELDLLLDRCRELRAEIRRFVTRTVSASRGESTGRAETRQVPELDLPGLPAGLRALAEFVKRTSLTATQKTLARMVSASVARLLTDELGTPGSEQRSEGRSAGTSTTIELTEPHAEASEALLTRVIARLELARSTGSWTTSVYLAADRPSTVDVLTGALRAMWSGGGVEPPRVSTPPDWMTKAAMLSGGTIVNELRHPLGDVFDGLRTCHTSAELAGVLPLPQREIAGVPVRRAAEFSLNPAPAGGEAVVAGSLRDSRGADLGPVALGLETLNRHTFITGMTGYGKSTTARNILLGAHETAGLPFLVIEPVKAEYRELAADPRLAGQLRVYTIGDEDRGIPLRLNPFTPVASVPLQRHIDLLRAVFNAAFPMFPGMPYVLEEAMLAIYADRGWDLRSSANDLLGAQSTPSDRAALTPTLTDLHDKVEEILAQKGYGTEVHQNMGAALRARLRSLMVGVKGRTLDGRGSLAAHELFENPCVIELRNLGDDEEKAFVMALLLALLSEYGEARAQGTRRLRHLTLIEEAHRLLAAPRSSGGADQADSQAKAVRMFSDLLAEMRSYGEGFIVSDQIPTKLVPDVVKNSTVKIVHRLSAPDDRALMGASMNLTDAQRDHLAELPPGHAVLHDDSASAAALIQVPLLEFTSTAAPVREFERSPFWRNGSCVACPDPCRLVGRSLGTTAPDAVDAAIAPVLTAILLGDADTAWRRWTSWREGWNGDRPARYCTVSQSSHRWLGTAFRGRAALLGRAAGPGETLAQDRAGRRVAKLLFAWLDLTALDDDARQMFADTQKALAELFEGHPGSCPAPCLMTPFAGAAPPELRRALAARATQAVSVETRVRNLLAALPCLDELVDPHAYLRCLLTACVPTDIGEVLDALDCRDPDV</sequence>
<gene>
    <name evidence="3" type="ORF">GCM10017774_39470</name>
</gene>
<proteinExistence type="predicted"/>